<evidence type="ECO:0000313" key="22">
    <source>
        <dbReference type="Proteomes" id="UP000325302"/>
    </source>
</evidence>
<dbReference type="PANTHER" id="PTHR32309:SF13">
    <property type="entry name" value="FERRIC ENTEROBACTIN TRANSPORT PROTEIN FEPE"/>
    <property type="match status" value="1"/>
</dbReference>
<evidence type="ECO:0000256" key="2">
    <source>
        <dbReference type="ARBA" id="ARBA00007316"/>
    </source>
</evidence>
<keyword evidence="5" id="KW-1003">Cell membrane</keyword>
<evidence type="ECO:0000256" key="14">
    <source>
        <dbReference type="ARBA" id="ARBA00023137"/>
    </source>
</evidence>
<organism evidence="21 22">
    <name type="scientific">Nitrincola tapanii</name>
    <dbReference type="NCBI Taxonomy" id="1708751"/>
    <lineage>
        <taxon>Bacteria</taxon>
        <taxon>Pseudomonadati</taxon>
        <taxon>Pseudomonadota</taxon>
        <taxon>Gammaproteobacteria</taxon>
        <taxon>Oceanospirillales</taxon>
        <taxon>Oceanospirillaceae</taxon>
        <taxon>Nitrincola</taxon>
    </lineage>
</organism>
<keyword evidence="12 17" id="KW-1133">Transmembrane helix</keyword>
<keyword evidence="22" id="KW-1185">Reference proteome</keyword>
<dbReference type="GO" id="GO:0042802">
    <property type="term" value="F:identical protein binding"/>
    <property type="evidence" value="ECO:0007669"/>
    <property type="project" value="UniProtKB-ARBA"/>
</dbReference>
<sequence length="752" mass="82868">MDAQPNLPTHAQQSPQNNWLNQKAEEIDLGALFATVWRRKWSILTLVSIAMILATLVVYSITPIFRATATLLIERQGANIVSIEQVYGIEGSGNEYLQTQFELLKSRGLAERVVRRLNLHNHYEFDPEQAPPPLIDIKGLINRLEITQLLSGNLASMVAEDDTPISLSEEDKIDRATRSLMTRISVEQVGRSQLVRIHVDIADRFTAAQIANAIAEGFIEGQLDASMEMSLSATNWMNTRLTELRSNLQSAEAKLQAFRDQEGIVDVGGILTVTASELSSTSDRMVDARRRRAEAESEFRQVQGLSSQGWERIASVPAVLSNPLIQSFKTEEARARARVEELSGRYGPRHPVMEAAQSDLTAARASLQAQVEQIVASIERNYQLALANERALQRSVQENKEQIQDISRKEFQLRELQREVDTNRALHDTFMTRLKETAATTDLETANARIVDRAVVPGGPIKPKKALIIAVVGVLAGMLGVGLVLLLNILNNTFKGIEEIENKLNLPVLGILPLMGKQDRKAMAHMFAESKNKAFAESIRTIRTSLLLSDINTEHKSYVVTSSIPGEGKSTVAANLAYAMGQMEKVLLIEADMRRPTMAKSFDFPVGTPGLANLISGTARLEDTIQEVDGIFIMPAGVVPPNPLELLSHERFANALKVLSNQYDRIVIDSPPVQAVSDALVIAKMAHSVIYVVKAESTARPLAVNGVGQLLQNRAPISGVVLNQVDIKKAKKQGYSYGGYYDYYGYSQGSKA</sequence>
<dbReference type="InterPro" id="IPR027417">
    <property type="entry name" value="P-loop_NTPase"/>
</dbReference>
<evidence type="ECO:0000256" key="15">
    <source>
        <dbReference type="ARBA" id="ARBA00051245"/>
    </source>
</evidence>
<keyword evidence="16" id="KW-0175">Coiled coil</keyword>
<feature type="transmembrane region" description="Helical" evidence="17">
    <location>
        <begin position="41"/>
        <end position="65"/>
    </location>
</feature>
<comment type="caution">
    <text evidence="21">The sequence shown here is derived from an EMBL/GenBank/DDBJ whole genome shotgun (WGS) entry which is preliminary data.</text>
</comment>
<evidence type="ECO:0000259" key="18">
    <source>
        <dbReference type="Pfam" id="PF02706"/>
    </source>
</evidence>
<keyword evidence="11" id="KW-0067">ATP-binding</keyword>
<evidence type="ECO:0000256" key="6">
    <source>
        <dbReference type="ARBA" id="ARBA00022519"/>
    </source>
</evidence>
<comment type="subcellular location">
    <subcellularLocation>
        <location evidence="1">Cell inner membrane</location>
        <topology evidence="1">Multi-pass membrane protein</topology>
    </subcellularLocation>
</comment>
<proteinExistence type="inferred from homology"/>
<comment type="similarity">
    <text evidence="3">Belongs to the etk/wzc family.</text>
</comment>
<dbReference type="Proteomes" id="UP000325302">
    <property type="component" value="Unassembled WGS sequence"/>
</dbReference>
<evidence type="ECO:0000256" key="8">
    <source>
        <dbReference type="ARBA" id="ARBA00022692"/>
    </source>
</evidence>
<dbReference type="PANTHER" id="PTHR32309">
    <property type="entry name" value="TYROSINE-PROTEIN KINASE"/>
    <property type="match status" value="1"/>
</dbReference>
<evidence type="ECO:0000256" key="5">
    <source>
        <dbReference type="ARBA" id="ARBA00022475"/>
    </source>
</evidence>
<dbReference type="Pfam" id="PF13807">
    <property type="entry name" value="GNVR"/>
    <property type="match status" value="1"/>
</dbReference>
<keyword evidence="9" id="KW-0547">Nucleotide-binding</keyword>
<dbReference type="InterPro" id="IPR025669">
    <property type="entry name" value="AAA_dom"/>
</dbReference>
<dbReference type="Pfam" id="PF13614">
    <property type="entry name" value="AAA_31"/>
    <property type="match status" value="1"/>
</dbReference>
<dbReference type="AlphaFoldDB" id="A0A5A9W5K7"/>
<keyword evidence="13 17" id="KW-0472">Membrane</keyword>
<evidence type="ECO:0000256" key="17">
    <source>
        <dbReference type="SAM" id="Phobius"/>
    </source>
</evidence>
<dbReference type="EMBL" id="SMRS01000002">
    <property type="protein sequence ID" value="KAA0875942.1"/>
    <property type="molecule type" value="Genomic_DNA"/>
</dbReference>
<feature type="domain" description="Tyrosine-protein kinase G-rich" evidence="20">
    <location>
        <begin position="415"/>
        <end position="486"/>
    </location>
</feature>
<feature type="coiled-coil region" evidence="16">
    <location>
        <begin position="389"/>
        <end position="419"/>
    </location>
</feature>
<dbReference type="Pfam" id="PF02706">
    <property type="entry name" value="Wzz"/>
    <property type="match status" value="1"/>
</dbReference>
<keyword evidence="7 21" id="KW-0808">Transferase</keyword>
<accession>A0A5A9W5K7</accession>
<feature type="domain" description="AAA" evidence="19">
    <location>
        <begin position="566"/>
        <end position="713"/>
    </location>
</feature>
<evidence type="ECO:0000256" key="11">
    <source>
        <dbReference type="ARBA" id="ARBA00022840"/>
    </source>
</evidence>
<dbReference type="Gene3D" id="3.40.50.300">
    <property type="entry name" value="P-loop containing nucleotide triphosphate hydrolases"/>
    <property type="match status" value="1"/>
</dbReference>
<name>A0A5A9W5K7_9GAMM</name>
<dbReference type="InterPro" id="IPR050445">
    <property type="entry name" value="Bact_polysacc_biosynth/exp"/>
</dbReference>
<evidence type="ECO:0000259" key="20">
    <source>
        <dbReference type="Pfam" id="PF13807"/>
    </source>
</evidence>
<dbReference type="FunFam" id="3.40.50.300:FF:000527">
    <property type="entry name" value="Tyrosine-protein kinase etk"/>
    <property type="match status" value="1"/>
</dbReference>
<evidence type="ECO:0000256" key="10">
    <source>
        <dbReference type="ARBA" id="ARBA00022777"/>
    </source>
</evidence>
<dbReference type="CDD" id="cd05387">
    <property type="entry name" value="BY-kinase"/>
    <property type="match status" value="1"/>
</dbReference>
<keyword evidence="8 17" id="KW-0812">Transmembrane</keyword>
<dbReference type="NCBIfam" id="TIGR01007">
    <property type="entry name" value="eps_fam"/>
    <property type="match status" value="1"/>
</dbReference>
<evidence type="ECO:0000256" key="4">
    <source>
        <dbReference type="ARBA" id="ARBA00011903"/>
    </source>
</evidence>
<comment type="similarity">
    <text evidence="2">Belongs to the CpsD/CapB family.</text>
</comment>
<dbReference type="GO" id="GO:0004715">
    <property type="term" value="F:non-membrane spanning protein tyrosine kinase activity"/>
    <property type="evidence" value="ECO:0007669"/>
    <property type="project" value="UniProtKB-EC"/>
</dbReference>
<evidence type="ECO:0000256" key="12">
    <source>
        <dbReference type="ARBA" id="ARBA00022989"/>
    </source>
</evidence>
<keyword evidence="14" id="KW-0829">Tyrosine-protein kinase</keyword>
<feature type="transmembrane region" description="Helical" evidence="17">
    <location>
        <begin position="467"/>
        <end position="490"/>
    </location>
</feature>
<evidence type="ECO:0000256" key="16">
    <source>
        <dbReference type="SAM" id="Coils"/>
    </source>
</evidence>
<evidence type="ECO:0000256" key="13">
    <source>
        <dbReference type="ARBA" id="ARBA00023136"/>
    </source>
</evidence>
<dbReference type="InterPro" id="IPR003856">
    <property type="entry name" value="LPS_length_determ_N"/>
</dbReference>
<evidence type="ECO:0000256" key="7">
    <source>
        <dbReference type="ARBA" id="ARBA00022679"/>
    </source>
</evidence>
<evidence type="ECO:0000259" key="19">
    <source>
        <dbReference type="Pfam" id="PF13614"/>
    </source>
</evidence>
<evidence type="ECO:0000256" key="1">
    <source>
        <dbReference type="ARBA" id="ARBA00004429"/>
    </source>
</evidence>
<keyword evidence="6" id="KW-0997">Cell inner membrane</keyword>
<dbReference type="GO" id="GO:0005524">
    <property type="term" value="F:ATP binding"/>
    <property type="evidence" value="ECO:0007669"/>
    <property type="project" value="UniProtKB-KW"/>
</dbReference>
<dbReference type="GO" id="GO:0005886">
    <property type="term" value="C:plasma membrane"/>
    <property type="evidence" value="ECO:0007669"/>
    <property type="project" value="UniProtKB-SubCell"/>
</dbReference>
<evidence type="ECO:0000313" key="21">
    <source>
        <dbReference type="EMBL" id="KAA0875942.1"/>
    </source>
</evidence>
<gene>
    <name evidence="21" type="ORF">E1H14_03455</name>
</gene>
<dbReference type="InterPro" id="IPR032807">
    <property type="entry name" value="GNVR"/>
</dbReference>
<protein>
    <recommendedName>
        <fullName evidence="4">non-specific protein-tyrosine kinase</fullName>
        <ecNumber evidence="4">2.7.10.2</ecNumber>
    </recommendedName>
</protein>
<feature type="coiled-coil region" evidence="16">
    <location>
        <begin position="241"/>
        <end position="298"/>
    </location>
</feature>
<dbReference type="InterPro" id="IPR005702">
    <property type="entry name" value="Wzc-like_C"/>
</dbReference>
<comment type="catalytic activity">
    <reaction evidence="15">
        <text>L-tyrosyl-[protein] + ATP = O-phospho-L-tyrosyl-[protein] + ADP + H(+)</text>
        <dbReference type="Rhea" id="RHEA:10596"/>
        <dbReference type="Rhea" id="RHEA-COMP:10136"/>
        <dbReference type="Rhea" id="RHEA-COMP:20101"/>
        <dbReference type="ChEBI" id="CHEBI:15378"/>
        <dbReference type="ChEBI" id="CHEBI:30616"/>
        <dbReference type="ChEBI" id="CHEBI:46858"/>
        <dbReference type="ChEBI" id="CHEBI:61978"/>
        <dbReference type="ChEBI" id="CHEBI:456216"/>
        <dbReference type="EC" id="2.7.10.2"/>
    </reaction>
</comment>
<dbReference type="OrthoDB" id="9775724at2"/>
<feature type="domain" description="Polysaccharide chain length determinant N-terminal" evidence="18">
    <location>
        <begin position="25"/>
        <end position="116"/>
    </location>
</feature>
<dbReference type="EC" id="2.7.10.2" evidence="4"/>
<reference evidence="21 22" key="1">
    <citation type="submission" date="2019-03" db="EMBL/GenBank/DDBJ databases">
        <title>Nitrincola sp. nov. isolated from an Indian soda lake.</title>
        <authorList>
            <person name="Joshi A."/>
            <person name="Thite S.V."/>
            <person name="Joseph N."/>
            <person name="Dhotre D."/>
            <person name="Moorthy M."/>
            <person name="Shouche Y.S."/>
        </authorList>
    </citation>
    <scope>NUCLEOTIDE SEQUENCE [LARGE SCALE GENOMIC DNA]</scope>
    <source>
        <strain evidence="21 22">MEB193</strain>
    </source>
</reference>
<dbReference type="SUPFAM" id="SSF52540">
    <property type="entry name" value="P-loop containing nucleoside triphosphate hydrolases"/>
    <property type="match status" value="1"/>
</dbReference>
<evidence type="ECO:0000256" key="3">
    <source>
        <dbReference type="ARBA" id="ARBA00008883"/>
    </source>
</evidence>
<keyword evidence="10 21" id="KW-0418">Kinase</keyword>
<evidence type="ECO:0000256" key="9">
    <source>
        <dbReference type="ARBA" id="ARBA00022741"/>
    </source>
</evidence>